<evidence type="ECO:0000256" key="12">
    <source>
        <dbReference type="ARBA" id="ARBA00023012"/>
    </source>
</evidence>
<dbReference type="FunFam" id="3.30.565.10:FF:000006">
    <property type="entry name" value="Sensor histidine kinase WalK"/>
    <property type="match status" value="1"/>
</dbReference>
<dbReference type="CDD" id="cd00082">
    <property type="entry name" value="HisKA"/>
    <property type="match status" value="1"/>
</dbReference>
<dbReference type="InterPro" id="IPR003661">
    <property type="entry name" value="HisK_dim/P_dom"/>
</dbReference>
<keyword evidence="4" id="KW-1003">Cell membrane</keyword>
<keyword evidence="6" id="KW-0808">Transferase</keyword>
<feature type="domain" description="Histidine kinase" evidence="15">
    <location>
        <begin position="239"/>
        <end position="451"/>
    </location>
</feature>
<dbReference type="FunFam" id="1.10.287.130:FF:000001">
    <property type="entry name" value="Two-component sensor histidine kinase"/>
    <property type="match status" value="1"/>
</dbReference>
<dbReference type="CDD" id="cd00075">
    <property type="entry name" value="HATPase"/>
    <property type="match status" value="1"/>
</dbReference>
<evidence type="ECO:0000256" key="14">
    <source>
        <dbReference type="SAM" id="Phobius"/>
    </source>
</evidence>
<dbReference type="EMBL" id="BMJD01000013">
    <property type="protein sequence ID" value="GGB42561.1"/>
    <property type="molecule type" value="Genomic_DNA"/>
</dbReference>
<feature type="transmembrane region" description="Helical" evidence="14">
    <location>
        <begin position="6"/>
        <end position="30"/>
    </location>
</feature>
<evidence type="ECO:0000256" key="9">
    <source>
        <dbReference type="ARBA" id="ARBA00022777"/>
    </source>
</evidence>
<sequence>MSLRTRIQLSITVLLIIMLLIANTSIYLMFKRSSIESAQNRLVNTSSNIIKDIKELHINKQSTIEQVVHAYLISDGMISLVDQENRPITQTTTDNNYFNIKRTYRNDQYEDILTYKDSKFVTVSMPVIDESGDILSLQIIENGDELFSTINKLKGILIFTSVLVISVLCIAGWVLGGVISRPVQRFIQTMKTIEEKESYKQIAITKSKRDEINQLGMTFNSMIKKLEASYLKQEQFVSDASHELKTPLTVIAGYVNLLKRWGSTRPEVVEEAIKSISSESIRMKYLTEQLLELASAEKLADYKKENIDIISVIKDTISKLEPVYQNNVEFVTRLEVLYAEVHEQSFIQLLIVLLDNANKYSSEPIKVRLEEEGDSLKIHVEDKGPGIPLEAQPYIFDRMYRVDKDRSRKTGGTGLGLSIAKRISEQHGGYITLKSVEGLGSTFTVVLPKSEV</sequence>
<keyword evidence="18" id="KW-1185">Reference proteome</keyword>
<dbReference type="InterPro" id="IPR004358">
    <property type="entry name" value="Sig_transdc_His_kin-like_C"/>
</dbReference>
<dbReference type="InterPro" id="IPR003660">
    <property type="entry name" value="HAMP_dom"/>
</dbReference>
<keyword evidence="5" id="KW-0597">Phosphoprotein</keyword>
<comment type="catalytic activity">
    <reaction evidence="1">
        <text>ATP + protein L-histidine = ADP + protein N-phospho-L-histidine.</text>
        <dbReference type="EC" id="2.7.13.3"/>
    </reaction>
</comment>
<dbReference type="PROSITE" id="PS50109">
    <property type="entry name" value="HIS_KIN"/>
    <property type="match status" value="1"/>
</dbReference>
<dbReference type="InterPro" id="IPR005467">
    <property type="entry name" value="His_kinase_dom"/>
</dbReference>
<accession>A0A9W5TXN6</accession>
<protein>
    <recommendedName>
        <fullName evidence="3">histidine kinase</fullName>
        <ecNumber evidence="3">2.7.13.3</ecNumber>
    </recommendedName>
</protein>
<dbReference type="Pfam" id="PF00512">
    <property type="entry name" value="HisKA"/>
    <property type="match status" value="1"/>
</dbReference>
<keyword evidence="13 14" id="KW-0472">Membrane</keyword>
<evidence type="ECO:0000256" key="13">
    <source>
        <dbReference type="ARBA" id="ARBA00023136"/>
    </source>
</evidence>
<evidence type="ECO:0000256" key="4">
    <source>
        <dbReference type="ARBA" id="ARBA00022475"/>
    </source>
</evidence>
<dbReference type="SMART" id="SM00387">
    <property type="entry name" value="HATPase_c"/>
    <property type="match status" value="1"/>
</dbReference>
<evidence type="ECO:0000256" key="6">
    <source>
        <dbReference type="ARBA" id="ARBA00022679"/>
    </source>
</evidence>
<dbReference type="SMART" id="SM00388">
    <property type="entry name" value="HisKA"/>
    <property type="match status" value="1"/>
</dbReference>
<evidence type="ECO:0000256" key="7">
    <source>
        <dbReference type="ARBA" id="ARBA00022692"/>
    </source>
</evidence>
<dbReference type="SUPFAM" id="SSF47384">
    <property type="entry name" value="Homodimeric domain of signal transducing histidine kinase"/>
    <property type="match status" value="1"/>
</dbReference>
<evidence type="ECO:0000256" key="3">
    <source>
        <dbReference type="ARBA" id="ARBA00012438"/>
    </source>
</evidence>
<dbReference type="GO" id="GO:0000155">
    <property type="term" value="F:phosphorelay sensor kinase activity"/>
    <property type="evidence" value="ECO:0007669"/>
    <property type="project" value="InterPro"/>
</dbReference>
<dbReference type="Gene3D" id="6.10.340.10">
    <property type="match status" value="1"/>
</dbReference>
<keyword evidence="9 17" id="KW-0418">Kinase</keyword>
<proteinExistence type="predicted"/>
<organism evidence="17 18">
    <name type="scientific">Lentibacillus populi</name>
    <dbReference type="NCBI Taxonomy" id="1827502"/>
    <lineage>
        <taxon>Bacteria</taxon>
        <taxon>Bacillati</taxon>
        <taxon>Bacillota</taxon>
        <taxon>Bacilli</taxon>
        <taxon>Bacillales</taxon>
        <taxon>Bacillaceae</taxon>
        <taxon>Lentibacillus</taxon>
    </lineage>
</organism>
<keyword evidence="12" id="KW-0902">Two-component regulatory system</keyword>
<dbReference type="InterPro" id="IPR036890">
    <property type="entry name" value="HATPase_C_sf"/>
</dbReference>
<evidence type="ECO:0000313" key="18">
    <source>
        <dbReference type="Proteomes" id="UP000621492"/>
    </source>
</evidence>
<dbReference type="GO" id="GO:0005886">
    <property type="term" value="C:plasma membrane"/>
    <property type="evidence" value="ECO:0007669"/>
    <property type="project" value="UniProtKB-SubCell"/>
</dbReference>
<reference evidence="17" key="1">
    <citation type="journal article" date="2014" name="Int. J. Syst. Evol. Microbiol.">
        <title>Complete genome sequence of Corynebacterium casei LMG S-19264T (=DSM 44701T), isolated from a smear-ripened cheese.</title>
        <authorList>
            <consortium name="US DOE Joint Genome Institute (JGI-PGF)"/>
            <person name="Walter F."/>
            <person name="Albersmeier A."/>
            <person name="Kalinowski J."/>
            <person name="Ruckert C."/>
        </authorList>
    </citation>
    <scope>NUCLEOTIDE SEQUENCE</scope>
    <source>
        <strain evidence="17">CGMCC 1.15454</strain>
    </source>
</reference>
<dbReference type="Gene3D" id="3.30.565.10">
    <property type="entry name" value="Histidine kinase-like ATPase, C-terminal domain"/>
    <property type="match status" value="1"/>
</dbReference>
<evidence type="ECO:0000256" key="8">
    <source>
        <dbReference type="ARBA" id="ARBA00022741"/>
    </source>
</evidence>
<dbReference type="SUPFAM" id="SSF158472">
    <property type="entry name" value="HAMP domain-like"/>
    <property type="match status" value="1"/>
</dbReference>
<keyword evidence="10" id="KW-0067">ATP-binding</keyword>
<comment type="subcellular location">
    <subcellularLocation>
        <location evidence="2">Cell membrane</location>
        <topology evidence="2">Multi-pass membrane protein</topology>
    </subcellularLocation>
</comment>
<evidence type="ECO:0000259" key="15">
    <source>
        <dbReference type="PROSITE" id="PS50109"/>
    </source>
</evidence>
<evidence type="ECO:0000256" key="2">
    <source>
        <dbReference type="ARBA" id="ARBA00004651"/>
    </source>
</evidence>
<dbReference type="SUPFAM" id="SSF55874">
    <property type="entry name" value="ATPase domain of HSP90 chaperone/DNA topoisomerase II/histidine kinase"/>
    <property type="match status" value="1"/>
</dbReference>
<dbReference type="PANTHER" id="PTHR45436:SF5">
    <property type="entry name" value="SENSOR HISTIDINE KINASE TRCS"/>
    <property type="match status" value="1"/>
</dbReference>
<dbReference type="PRINTS" id="PR00344">
    <property type="entry name" value="BCTRLSENSOR"/>
</dbReference>
<feature type="transmembrane region" description="Helical" evidence="14">
    <location>
        <begin position="156"/>
        <end position="179"/>
    </location>
</feature>
<dbReference type="Pfam" id="PF00672">
    <property type="entry name" value="HAMP"/>
    <property type="match status" value="1"/>
</dbReference>
<keyword evidence="11 14" id="KW-1133">Transmembrane helix</keyword>
<dbReference type="Proteomes" id="UP000621492">
    <property type="component" value="Unassembled WGS sequence"/>
</dbReference>
<reference evidence="17" key="2">
    <citation type="submission" date="2020-09" db="EMBL/GenBank/DDBJ databases">
        <authorList>
            <person name="Sun Q."/>
            <person name="Zhou Y."/>
        </authorList>
    </citation>
    <scope>NUCLEOTIDE SEQUENCE</scope>
    <source>
        <strain evidence="17">CGMCC 1.15454</strain>
    </source>
</reference>
<keyword evidence="8" id="KW-0547">Nucleotide-binding</keyword>
<dbReference type="AlphaFoldDB" id="A0A9W5TXN6"/>
<dbReference type="InterPro" id="IPR036097">
    <property type="entry name" value="HisK_dim/P_sf"/>
</dbReference>
<keyword evidence="7 14" id="KW-0812">Transmembrane</keyword>
<gene>
    <name evidence="17" type="primary">ykoH</name>
    <name evidence="17" type="ORF">GCM10011409_20170</name>
</gene>
<dbReference type="Pfam" id="PF02518">
    <property type="entry name" value="HATPase_c"/>
    <property type="match status" value="1"/>
</dbReference>
<dbReference type="CDD" id="cd06225">
    <property type="entry name" value="HAMP"/>
    <property type="match status" value="1"/>
</dbReference>
<dbReference type="Gene3D" id="1.10.287.130">
    <property type="match status" value="1"/>
</dbReference>
<evidence type="ECO:0000313" key="17">
    <source>
        <dbReference type="EMBL" id="GGB42561.1"/>
    </source>
</evidence>
<dbReference type="SMART" id="SM00304">
    <property type="entry name" value="HAMP"/>
    <property type="match status" value="1"/>
</dbReference>
<evidence type="ECO:0000256" key="5">
    <source>
        <dbReference type="ARBA" id="ARBA00022553"/>
    </source>
</evidence>
<evidence type="ECO:0000256" key="11">
    <source>
        <dbReference type="ARBA" id="ARBA00022989"/>
    </source>
</evidence>
<evidence type="ECO:0000256" key="1">
    <source>
        <dbReference type="ARBA" id="ARBA00000085"/>
    </source>
</evidence>
<dbReference type="RefSeq" id="WP_088051254.1">
    <property type="nucleotide sequence ID" value="NZ_BMJD01000013.1"/>
</dbReference>
<name>A0A9W5TXN6_9BACI</name>
<evidence type="ECO:0000256" key="10">
    <source>
        <dbReference type="ARBA" id="ARBA00022840"/>
    </source>
</evidence>
<dbReference type="EC" id="2.7.13.3" evidence="3"/>
<evidence type="ECO:0000259" key="16">
    <source>
        <dbReference type="PROSITE" id="PS50885"/>
    </source>
</evidence>
<comment type="caution">
    <text evidence="17">The sequence shown here is derived from an EMBL/GenBank/DDBJ whole genome shotgun (WGS) entry which is preliminary data.</text>
</comment>
<dbReference type="InterPro" id="IPR050428">
    <property type="entry name" value="TCS_sensor_his_kinase"/>
</dbReference>
<dbReference type="GO" id="GO:0005524">
    <property type="term" value="F:ATP binding"/>
    <property type="evidence" value="ECO:0007669"/>
    <property type="project" value="UniProtKB-KW"/>
</dbReference>
<dbReference type="PANTHER" id="PTHR45436">
    <property type="entry name" value="SENSOR HISTIDINE KINASE YKOH"/>
    <property type="match status" value="1"/>
</dbReference>
<dbReference type="PROSITE" id="PS50885">
    <property type="entry name" value="HAMP"/>
    <property type="match status" value="1"/>
</dbReference>
<dbReference type="InterPro" id="IPR003594">
    <property type="entry name" value="HATPase_dom"/>
</dbReference>
<feature type="domain" description="HAMP" evidence="16">
    <location>
        <begin position="177"/>
        <end position="231"/>
    </location>
</feature>